<evidence type="ECO:0000313" key="3">
    <source>
        <dbReference type="Proteomes" id="UP000237144"/>
    </source>
</evidence>
<organism evidence="2 3">
    <name type="scientific">Rhodotorula taiwanensis</name>
    <dbReference type="NCBI Taxonomy" id="741276"/>
    <lineage>
        <taxon>Eukaryota</taxon>
        <taxon>Fungi</taxon>
        <taxon>Dikarya</taxon>
        <taxon>Basidiomycota</taxon>
        <taxon>Pucciniomycotina</taxon>
        <taxon>Microbotryomycetes</taxon>
        <taxon>Sporidiobolales</taxon>
        <taxon>Sporidiobolaceae</taxon>
        <taxon>Rhodotorula</taxon>
    </lineage>
</organism>
<proteinExistence type="predicted"/>
<feature type="compositionally biased region" description="Basic and acidic residues" evidence="1">
    <location>
        <begin position="61"/>
        <end position="86"/>
    </location>
</feature>
<dbReference type="AlphaFoldDB" id="A0A2S5B2B3"/>
<protein>
    <submittedName>
        <fullName evidence="2">Uncharacterized protein</fullName>
    </submittedName>
</protein>
<dbReference type="Proteomes" id="UP000237144">
    <property type="component" value="Unassembled WGS sequence"/>
</dbReference>
<comment type="caution">
    <text evidence="2">The sequence shown here is derived from an EMBL/GenBank/DDBJ whole genome shotgun (WGS) entry which is preliminary data.</text>
</comment>
<keyword evidence="3" id="KW-1185">Reference proteome</keyword>
<reference evidence="2 3" key="1">
    <citation type="journal article" date="2018" name="Front. Microbiol.">
        <title>Prospects for Fungal Bioremediation of Acidic Radioactive Waste Sites: Characterization and Genome Sequence of Rhodotorula taiwanensis MD1149.</title>
        <authorList>
            <person name="Tkavc R."/>
            <person name="Matrosova V.Y."/>
            <person name="Grichenko O.E."/>
            <person name="Gostincar C."/>
            <person name="Volpe R.P."/>
            <person name="Klimenkova P."/>
            <person name="Gaidamakova E.K."/>
            <person name="Zhou C.E."/>
            <person name="Stewart B.J."/>
            <person name="Lyman M.G."/>
            <person name="Malfatti S.A."/>
            <person name="Rubinfeld B."/>
            <person name="Courtot M."/>
            <person name="Singh J."/>
            <person name="Dalgard C.L."/>
            <person name="Hamilton T."/>
            <person name="Frey K.G."/>
            <person name="Gunde-Cimerman N."/>
            <person name="Dugan L."/>
            <person name="Daly M.J."/>
        </authorList>
    </citation>
    <scope>NUCLEOTIDE SEQUENCE [LARGE SCALE GENOMIC DNA]</scope>
    <source>
        <strain evidence="2 3">MD1149</strain>
    </source>
</reference>
<sequence>MESEPDKPHAEQPHPEQTVTATSKEEHKADSGSHESAGAHHRQHEPHHRHHGVPVQSTPESRARHKEEAKEAEEKLAHDEVHHYDGQLKEVAEHAEHVLHDPNLPADAKLNALDDAEALPHGGYLRGDC</sequence>
<feature type="compositionally biased region" description="Basic and acidic residues" evidence="1">
    <location>
        <begin position="23"/>
        <end position="33"/>
    </location>
</feature>
<dbReference type="OrthoDB" id="2524705at2759"/>
<feature type="compositionally biased region" description="Basic and acidic residues" evidence="1">
    <location>
        <begin position="1"/>
        <end position="14"/>
    </location>
</feature>
<dbReference type="EMBL" id="PJQD01000096">
    <property type="protein sequence ID" value="POY70923.1"/>
    <property type="molecule type" value="Genomic_DNA"/>
</dbReference>
<evidence type="ECO:0000256" key="1">
    <source>
        <dbReference type="SAM" id="MobiDB-lite"/>
    </source>
</evidence>
<evidence type="ECO:0000313" key="2">
    <source>
        <dbReference type="EMBL" id="POY70923.1"/>
    </source>
</evidence>
<feature type="compositionally biased region" description="Basic residues" evidence="1">
    <location>
        <begin position="39"/>
        <end position="52"/>
    </location>
</feature>
<accession>A0A2S5B2B3</accession>
<feature type="region of interest" description="Disordered" evidence="1">
    <location>
        <begin position="1"/>
        <end position="86"/>
    </location>
</feature>
<name>A0A2S5B2B3_9BASI</name>
<gene>
    <name evidence="2" type="ORF">BMF94_6101</name>
</gene>